<reference evidence="10" key="1">
    <citation type="submission" date="2023-03" db="EMBL/GenBank/DDBJ databases">
        <authorList>
            <person name="Steffen K."/>
            <person name="Cardenas P."/>
        </authorList>
    </citation>
    <scope>NUCLEOTIDE SEQUENCE</scope>
</reference>
<dbReference type="Gene3D" id="1.10.287.110">
    <property type="entry name" value="DnaJ domain"/>
    <property type="match status" value="1"/>
</dbReference>
<dbReference type="SUPFAM" id="SSF57938">
    <property type="entry name" value="DnaJ/Hsp40 cysteine-rich domain"/>
    <property type="match status" value="1"/>
</dbReference>
<evidence type="ECO:0000256" key="1">
    <source>
        <dbReference type="ARBA" id="ARBA00022723"/>
    </source>
</evidence>
<dbReference type="InterPro" id="IPR008971">
    <property type="entry name" value="HSP40/DnaJ_pept-bd"/>
</dbReference>
<protein>
    <submittedName>
        <fullName evidence="10">Chaperone protein DnaJ</fullName>
    </submittedName>
</protein>
<dbReference type="NCBIfam" id="TIGR02349">
    <property type="entry name" value="DnaJ_bact"/>
    <property type="match status" value="1"/>
</dbReference>
<dbReference type="SMART" id="SM00271">
    <property type="entry name" value="DnaJ"/>
    <property type="match status" value="1"/>
</dbReference>
<keyword evidence="5" id="KW-0143">Chaperone</keyword>
<feature type="compositionally biased region" description="Basic residues" evidence="7">
    <location>
        <begin position="363"/>
        <end position="373"/>
    </location>
</feature>
<organism evidence="10 11">
    <name type="scientific">Geodia barretti</name>
    <name type="common">Barrett's horny sponge</name>
    <dbReference type="NCBI Taxonomy" id="519541"/>
    <lineage>
        <taxon>Eukaryota</taxon>
        <taxon>Metazoa</taxon>
        <taxon>Porifera</taxon>
        <taxon>Demospongiae</taxon>
        <taxon>Heteroscleromorpha</taxon>
        <taxon>Tetractinellida</taxon>
        <taxon>Astrophorina</taxon>
        <taxon>Geodiidae</taxon>
        <taxon>Geodia</taxon>
    </lineage>
</organism>
<dbReference type="AlphaFoldDB" id="A0AA35SBF3"/>
<dbReference type="SUPFAM" id="SSF49493">
    <property type="entry name" value="HSP40/DnaJ peptide-binding domain"/>
    <property type="match status" value="2"/>
</dbReference>
<evidence type="ECO:0000256" key="4">
    <source>
        <dbReference type="ARBA" id="ARBA00022833"/>
    </source>
</evidence>
<feature type="compositionally biased region" description="Basic and acidic residues" evidence="7">
    <location>
        <begin position="389"/>
        <end position="402"/>
    </location>
</feature>
<feature type="domain" description="CR-type" evidence="9">
    <location>
        <begin position="132"/>
        <end position="214"/>
    </location>
</feature>
<dbReference type="PROSITE" id="PS00636">
    <property type="entry name" value="DNAJ_1"/>
    <property type="match status" value="1"/>
</dbReference>
<dbReference type="GO" id="GO:0005524">
    <property type="term" value="F:ATP binding"/>
    <property type="evidence" value="ECO:0007669"/>
    <property type="project" value="InterPro"/>
</dbReference>
<evidence type="ECO:0000259" key="9">
    <source>
        <dbReference type="PROSITE" id="PS51188"/>
    </source>
</evidence>
<evidence type="ECO:0000256" key="6">
    <source>
        <dbReference type="PROSITE-ProRule" id="PRU00546"/>
    </source>
</evidence>
<evidence type="ECO:0000256" key="3">
    <source>
        <dbReference type="ARBA" id="ARBA00022771"/>
    </source>
</evidence>
<evidence type="ECO:0000256" key="7">
    <source>
        <dbReference type="SAM" id="MobiDB-lite"/>
    </source>
</evidence>
<dbReference type="InterPro" id="IPR001623">
    <property type="entry name" value="DnaJ_domain"/>
</dbReference>
<dbReference type="PANTHER" id="PTHR43096:SF52">
    <property type="entry name" value="DNAJ HOMOLOG 1, MITOCHONDRIAL-RELATED"/>
    <property type="match status" value="1"/>
</dbReference>
<name>A0AA35SBF3_GEOBA</name>
<dbReference type="Proteomes" id="UP001174909">
    <property type="component" value="Unassembled WGS sequence"/>
</dbReference>
<dbReference type="InterPro" id="IPR001305">
    <property type="entry name" value="HSP_DnaJ_Cys-rich_dom"/>
</dbReference>
<dbReference type="Pfam" id="PF01556">
    <property type="entry name" value="DnaJ_C"/>
    <property type="match status" value="1"/>
</dbReference>
<dbReference type="GO" id="GO:0005737">
    <property type="term" value="C:cytoplasm"/>
    <property type="evidence" value="ECO:0007669"/>
    <property type="project" value="TreeGrafter"/>
</dbReference>
<dbReference type="InterPro" id="IPR002939">
    <property type="entry name" value="DnaJ_C"/>
</dbReference>
<dbReference type="GO" id="GO:0042026">
    <property type="term" value="P:protein refolding"/>
    <property type="evidence" value="ECO:0007669"/>
    <property type="project" value="TreeGrafter"/>
</dbReference>
<keyword evidence="11" id="KW-1185">Reference proteome</keyword>
<dbReference type="Gene3D" id="2.60.260.20">
    <property type="entry name" value="Urease metallochaperone UreE, N-terminal domain"/>
    <property type="match status" value="2"/>
</dbReference>
<comment type="caution">
    <text evidence="10">The sequence shown here is derived from an EMBL/GenBank/DDBJ whole genome shotgun (WGS) entry which is preliminary data.</text>
</comment>
<dbReference type="FunFam" id="2.10.230.10:FF:000002">
    <property type="entry name" value="Molecular chaperone DnaJ"/>
    <property type="match status" value="1"/>
</dbReference>
<keyword evidence="3 6" id="KW-0863">Zinc-finger</keyword>
<dbReference type="GO" id="GO:0008270">
    <property type="term" value="F:zinc ion binding"/>
    <property type="evidence" value="ECO:0007669"/>
    <property type="project" value="UniProtKB-KW"/>
</dbReference>
<evidence type="ECO:0000313" key="10">
    <source>
        <dbReference type="EMBL" id="CAI8027000.1"/>
    </source>
</evidence>
<dbReference type="GO" id="GO:0031072">
    <property type="term" value="F:heat shock protein binding"/>
    <property type="evidence" value="ECO:0007669"/>
    <property type="project" value="InterPro"/>
</dbReference>
<dbReference type="PANTHER" id="PTHR43096">
    <property type="entry name" value="DNAJ HOMOLOG 1, MITOCHONDRIAL-RELATED"/>
    <property type="match status" value="1"/>
</dbReference>
<evidence type="ECO:0000256" key="5">
    <source>
        <dbReference type="ARBA" id="ARBA00023186"/>
    </source>
</evidence>
<feature type="region of interest" description="Disordered" evidence="7">
    <location>
        <begin position="351"/>
        <end position="402"/>
    </location>
</feature>
<dbReference type="Pfam" id="PF00226">
    <property type="entry name" value="DnaJ"/>
    <property type="match status" value="1"/>
</dbReference>
<dbReference type="NCBIfam" id="NF008035">
    <property type="entry name" value="PRK10767.1"/>
    <property type="match status" value="1"/>
</dbReference>
<sequence length="402" mass="44051">MADQDFYTVLGVARNASNEEIRGAFRRKAMEFHPDRNKNPDAEERFKEINEAYQVLSDTKKRGQYDRFGKAGVNGGAQGAGSPFDGFEGFGGFGDIFDSFFGGASANMGRQPRRGGDLQQQVTLSFEESVFGAHREVDISRLEPCNHCSGAGNEPGTSVDACADCRGSGQVRRSQRSVFGQFTQVAPCHACRGRGSIVNSPCSICRGGGRERRKRRIEVKIPGGVDSGMQVRLNGEGDVGSDGGGSGNLYVSVNVQEHNLFQRDGTDIVFNLPLNIAEAALGVEKTIPTVDGFDEELKLPQGTQPGAEFRIRNKGVPHLHSNRRGDMRVHVDVRIPSSLSGHQRELMEELARSFNGDEPTRPRNGKGRKRSRKKETEEPVQNDQNSDDSADKGLFDRIKEAF</sequence>
<proteinExistence type="inferred from homology"/>
<dbReference type="HAMAP" id="MF_01152">
    <property type="entry name" value="DnaJ"/>
    <property type="match status" value="1"/>
</dbReference>
<evidence type="ECO:0000256" key="2">
    <source>
        <dbReference type="ARBA" id="ARBA00022737"/>
    </source>
</evidence>
<dbReference type="Pfam" id="PF00684">
    <property type="entry name" value="DnaJ_CXXCXGXG"/>
    <property type="match status" value="1"/>
</dbReference>
<keyword evidence="2" id="KW-0677">Repeat</keyword>
<dbReference type="GO" id="GO:0009408">
    <property type="term" value="P:response to heat"/>
    <property type="evidence" value="ECO:0007669"/>
    <property type="project" value="InterPro"/>
</dbReference>
<evidence type="ECO:0000313" key="11">
    <source>
        <dbReference type="Proteomes" id="UP001174909"/>
    </source>
</evidence>
<dbReference type="InterPro" id="IPR036869">
    <property type="entry name" value="J_dom_sf"/>
</dbReference>
<dbReference type="SUPFAM" id="SSF46565">
    <property type="entry name" value="Chaperone J-domain"/>
    <property type="match status" value="1"/>
</dbReference>
<dbReference type="GO" id="GO:0051082">
    <property type="term" value="F:unfolded protein binding"/>
    <property type="evidence" value="ECO:0007669"/>
    <property type="project" value="InterPro"/>
</dbReference>
<dbReference type="PRINTS" id="PR00625">
    <property type="entry name" value="JDOMAIN"/>
</dbReference>
<dbReference type="PROSITE" id="PS50076">
    <property type="entry name" value="DNAJ_2"/>
    <property type="match status" value="1"/>
</dbReference>
<dbReference type="CDD" id="cd06257">
    <property type="entry name" value="DnaJ"/>
    <property type="match status" value="1"/>
</dbReference>
<dbReference type="FunFam" id="2.60.260.20:FF:000005">
    <property type="entry name" value="Chaperone protein dnaJ 1, mitochondrial"/>
    <property type="match status" value="1"/>
</dbReference>
<dbReference type="PROSITE" id="PS51188">
    <property type="entry name" value="ZF_CR"/>
    <property type="match status" value="1"/>
</dbReference>
<dbReference type="CDD" id="cd10747">
    <property type="entry name" value="DnaJ_C"/>
    <property type="match status" value="1"/>
</dbReference>
<feature type="zinc finger region" description="CR-type" evidence="6">
    <location>
        <begin position="132"/>
        <end position="214"/>
    </location>
</feature>
<dbReference type="InterPro" id="IPR036410">
    <property type="entry name" value="HSP_DnaJ_Cys-rich_dom_sf"/>
</dbReference>
<dbReference type="InterPro" id="IPR012724">
    <property type="entry name" value="DnaJ"/>
</dbReference>
<keyword evidence="4 6" id="KW-0862">Zinc</keyword>
<accession>A0AA35SBF3</accession>
<dbReference type="EMBL" id="CASHTH010002254">
    <property type="protein sequence ID" value="CAI8027000.1"/>
    <property type="molecule type" value="Genomic_DNA"/>
</dbReference>
<dbReference type="InterPro" id="IPR018253">
    <property type="entry name" value="DnaJ_domain_CS"/>
</dbReference>
<dbReference type="Gene3D" id="2.10.230.10">
    <property type="entry name" value="Heat shock protein DnaJ, cysteine-rich domain"/>
    <property type="match status" value="1"/>
</dbReference>
<gene>
    <name evidence="10" type="ORF">GBAR_LOCUS15462</name>
</gene>
<feature type="domain" description="J" evidence="8">
    <location>
        <begin position="5"/>
        <end position="69"/>
    </location>
</feature>
<keyword evidence="1 6" id="KW-0479">Metal-binding</keyword>
<evidence type="ECO:0000259" key="8">
    <source>
        <dbReference type="PROSITE" id="PS50076"/>
    </source>
</evidence>